<dbReference type="EMBL" id="JAUFPT010000073">
    <property type="protein sequence ID" value="MDN3573337.1"/>
    <property type="molecule type" value="Genomic_DNA"/>
</dbReference>
<dbReference type="InterPro" id="IPR001932">
    <property type="entry name" value="PPM-type_phosphatase-like_dom"/>
</dbReference>
<evidence type="ECO:0000259" key="1">
    <source>
        <dbReference type="PROSITE" id="PS51746"/>
    </source>
</evidence>
<dbReference type="Proteomes" id="UP001244297">
    <property type="component" value="Unassembled WGS sequence"/>
</dbReference>
<evidence type="ECO:0000313" key="2">
    <source>
        <dbReference type="EMBL" id="MDN3573337.1"/>
    </source>
</evidence>
<dbReference type="CDD" id="cd00143">
    <property type="entry name" value="PP2Cc"/>
    <property type="match status" value="1"/>
</dbReference>
<dbReference type="RefSeq" id="WP_238291716.1">
    <property type="nucleotide sequence ID" value="NZ_BPQS01000044.1"/>
</dbReference>
<dbReference type="Pfam" id="PF00481">
    <property type="entry name" value="PP2C"/>
    <property type="match status" value="1"/>
</dbReference>
<organism evidence="2 3">
    <name type="scientific">Methylobacterium longum</name>
    <dbReference type="NCBI Taxonomy" id="767694"/>
    <lineage>
        <taxon>Bacteria</taxon>
        <taxon>Pseudomonadati</taxon>
        <taxon>Pseudomonadota</taxon>
        <taxon>Alphaproteobacteria</taxon>
        <taxon>Hyphomicrobiales</taxon>
        <taxon>Methylobacteriaceae</taxon>
        <taxon>Methylobacterium</taxon>
    </lineage>
</organism>
<feature type="domain" description="PPM-type phosphatase" evidence="1">
    <location>
        <begin position="25"/>
        <end position="255"/>
    </location>
</feature>
<dbReference type="InterPro" id="IPR036457">
    <property type="entry name" value="PPM-type-like_dom_sf"/>
</dbReference>
<dbReference type="SUPFAM" id="SSF81606">
    <property type="entry name" value="PP2C-like"/>
    <property type="match status" value="1"/>
</dbReference>
<evidence type="ECO:0000313" key="3">
    <source>
        <dbReference type="Proteomes" id="UP001244297"/>
    </source>
</evidence>
<dbReference type="PANTHER" id="PTHR13832:SF827">
    <property type="entry name" value="PROTEIN PHOSPHATASE 1L"/>
    <property type="match status" value="1"/>
</dbReference>
<keyword evidence="3" id="KW-1185">Reference proteome</keyword>
<dbReference type="PANTHER" id="PTHR13832">
    <property type="entry name" value="PROTEIN PHOSPHATASE 2C"/>
    <property type="match status" value="1"/>
</dbReference>
<dbReference type="SMART" id="SM00331">
    <property type="entry name" value="PP2C_SIG"/>
    <property type="match status" value="1"/>
</dbReference>
<comment type="caution">
    <text evidence="2">The sequence shown here is derived from an EMBL/GenBank/DDBJ whole genome shotgun (WGS) entry which is preliminary data.</text>
</comment>
<reference evidence="3" key="1">
    <citation type="journal article" date="2019" name="Int. J. Syst. Evol. Microbiol.">
        <title>The Global Catalogue of Microorganisms (GCM) 10K type strain sequencing project: providing services to taxonomists for standard genome sequencing and annotation.</title>
        <authorList>
            <consortium name="The Broad Institute Genomics Platform"/>
            <consortium name="The Broad Institute Genome Sequencing Center for Infectious Disease"/>
            <person name="Wu L."/>
            <person name="Ma J."/>
        </authorList>
    </citation>
    <scope>NUCLEOTIDE SEQUENCE [LARGE SCALE GENOMIC DNA]</scope>
    <source>
        <strain evidence="3">CECT 7806</strain>
    </source>
</reference>
<protein>
    <submittedName>
        <fullName evidence="2">Protein phosphatase 2C domain-containing protein</fullName>
    </submittedName>
</protein>
<dbReference type="SMART" id="SM00332">
    <property type="entry name" value="PP2Cc"/>
    <property type="match status" value="1"/>
</dbReference>
<gene>
    <name evidence="2" type="ORF">QWZ18_22275</name>
</gene>
<dbReference type="InterPro" id="IPR015655">
    <property type="entry name" value="PP2C"/>
</dbReference>
<accession>A0ABT8ATT2</accession>
<name>A0ABT8ATT2_9HYPH</name>
<dbReference type="PROSITE" id="PS51746">
    <property type="entry name" value="PPM_2"/>
    <property type="match status" value="1"/>
</dbReference>
<proteinExistence type="predicted"/>
<sequence length="270" mass="28672">MTPRSLDPFDVPLAELDKPYRPPFRCAAATDTGRVRQINEDNYLLAPEIGVFAVADGMGGHAAGDVASATTIECLASIGTAVSPGDLFSRTQDRILRANMAIQELARDRGHIIGTTVAVLLAFENDFACVWLGDSRIYRIRGGAIAQLSRDHTEVQRLLDEGTLTPEEAKAYPRRNVVTRAVGVQAEPELGMTHGAMEVGDVFLICSDGLTGHAEPAQILAELDGADPQAACDALIALALADGGTDNVTVVVVRYEPEPDAVDPPVLADT</sequence>
<dbReference type="Gene3D" id="3.60.40.10">
    <property type="entry name" value="PPM-type phosphatase domain"/>
    <property type="match status" value="1"/>
</dbReference>